<dbReference type="OrthoDB" id="5857178at2759"/>
<organism evidence="4">
    <name type="scientific">Thelazia callipaeda</name>
    <name type="common">Oriental eyeworm</name>
    <name type="synonym">Parasitic nematode</name>
    <dbReference type="NCBI Taxonomy" id="103827"/>
    <lineage>
        <taxon>Eukaryota</taxon>
        <taxon>Metazoa</taxon>
        <taxon>Ecdysozoa</taxon>
        <taxon>Nematoda</taxon>
        <taxon>Chromadorea</taxon>
        <taxon>Rhabditida</taxon>
        <taxon>Spirurina</taxon>
        <taxon>Spiruromorpha</taxon>
        <taxon>Thelazioidea</taxon>
        <taxon>Thelaziidae</taxon>
        <taxon>Thelazia</taxon>
    </lineage>
</organism>
<gene>
    <name evidence="2" type="ORF">TCLT_LOCUS3509</name>
</gene>
<dbReference type="Proteomes" id="UP000276776">
    <property type="component" value="Unassembled WGS sequence"/>
</dbReference>
<dbReference type="WBParaSite" id="TCLT_0000351801-mRNA-1">
    <property type="protein sequence ID" value="TCLT_0000351801-mRNA-1"/>
    <property type="gene ID" value="TCLT_0000351801"/>
</dbReference>
<evidence type="ECO:0000313" key="4">
    <source>
        <dbReference type="WBParaSite" id="TCLT_0000351801-mRNA-1"/>
    </source>
</evidence>
<accession>A0A0N5CTF8</accession>
<dbReference type="AlphaFoldDB" id="A0A0N5CTF8"/>
<keyword evidence="1" id="KW-0812">Transmembrane</keyword>
<sequence length="232" mass="26213">MTTLCSGFNIFCRSIAGISALRLSDKIHQIGCRIIKHCAIPPFLIIIPSFIVQICYAVLLANLTFLYLSKRFASINEQPILILIFGEVIPILLVWLMIFYVFMAELDCFRYIIHCSRNWRLPKYNPAVLNVKDSNFESLLESSSRKHFNVMDALQELERTKSSLSGGTYDSDSKQSFTDAEIKSEAISSKYGTRNASHFSHFSSYARKGYSATGFHLETVPEESPKSSTSLP</sequence>
<keyword evidence="1" id="KW-1133">Transmembrane helix</keyword>
<dbReference type="EMBL" id="UYYF01001640">
    <property type="protein sequence ID" value="VDN00024.1"/>
    <property type="molecule type" value="Genomic_DNA"/>
</dbReference>
<name>A0A0N5CTF8_THECL</name>
<keyword evidence="3" id="KW-1185">Reference proteome</keyword>
<evidence type="ECO:0000313" key="2">
    <source>
        <dbReference type="EMBL" id="VDN00024.1"/>
    </source>
</evidence>
<feature type="transmembrane region" description="Helical" evidence="1">
    <location>
        <begin position="80"/>
        <end position="103"/>
    </location>
</feature>
<feature type="transmembrane region" description="Helical" evidence="1">
    <location>
        <begin position="43"/>
        <end position="68"/>
    </location>
</feature>
<keyword evidence="1" id="KW-0472">Membrane</keyword>
<evidence type="ECO:0000256" key="1">
    <source>
        <dbReference type="SAM" id="Phobius"/>
    </source>
</evidence>
<protein>
    <submittedName>
        <fullName evidence="2 4">Uncharacterized protein</fullName>
    </submittedName>
</protein>
<dbReference type="OMA" id="WICSQIH"/>
<proteinExistence type="predicted"/>
<reference evidence="2 3" key="2">
    <citation type="submission" date="2018-11" db="EMBL/GenBank/DDBJ databases">
        <authorList>
            <consortium name="Pathogen Informatics"/>
        </authorList>
    </citation>
    <scope>NUCLEOTIDE SEQUENCE [LARGE SCALE GENOMIC DNA]</scope>
</reference>
<reference evidence="4" key="1">
    <citation type="submission" date="2017-02" db="UniProtKB">
        <authorList>
            <consortium name="WormBaseParasite"/>
        </authorList>
    </citation>
    <scope>IDENTIFICATION</scope>
</reference>
<evidence type="ECO:0000313" key="3">
    <source>
        <dbReference type="Proteomes" id="UP000276776"/>
    </source>
</evidence>